<keyword evidence="3 8" id="KW-1133">Transmembrane helix</keyword>
<feature type="transmembrane region" description="Helical" evidence="8">
    <location>
        <begin position="164"/>
        <end position="187"/>
    </location>
</feature>
<feature type="transmembrane region" description="Helical" evidence="8">
    <location>
        <begin position="77"/>
        <end position="100"/>
    </location>
</feature>
<dbReference type="GO" id="GO:0005886">
    <property type="term" value="C:plasma membrane"/>
    <property type="evidence" value="ECO:0007669"/>
    <property type="project" value="TreeGrafter"/>
</dbReference>
<evidence type="ECO:0000256" key="2">
    <source>
        <dbReference type="ARBA" id="ARBA00022692"/>
    </source>
</evidence>
<sequence>MRNSTMTSSRFIDAVSLASTQSPNPDGKTLYITEYFQTLEVLSYAWPAIVLFGFIANITNIVVFLKAGVKDNVTILLISLSCSDLSFLALISPSVCGYIIEGLVRPSPWPFHKYLLMHSLYWPAFTAYDLSAFISVSLGVMRCACVAMPLKFKLVFTKSRTIKWVFFLVVLVVLLRLPVLTIFRITWRTDPTTNVSALHLANVNKASMSRINDILNRGFVIWINNVTMVTCVIVLSYNLYRASKMRQSCASFKGPQPSDQASAAQGMSSKDLQVVKSVVLVCTIFIMSQLPFLLLSTTRLTNRNLDESKGLHFLFVILSQINRTCAYINASINIFVYYNYNSKYRCVLRSILCDK</sequence>
<dbReference type="AlphaFoldDB" id="A0AAE0ZKD1"/>
<dbReference type="EMBL" id="JAWDGP010003835">
    <property type="protein sequence ID" value="KAK3770526.1"/>
    <property type="molecule type" value="Genomic_DNA"/>
</dbReference>
<keyword evidence="6" id="KW-0675">Receptor</keyword>
<evidence type="ECO:0000256" key="5">
    <source>
        <dbReference type="ARBA" id="ARBA00023136"/>
    </source>
</evidence>
<keyword evidence="5 8" id="KW-0472">Membrane</keyword>
<protein>
    <recommendedName>
        <fullName evidence="9">G-protein coupled receptors family 1 profile domain-containing protein</fullName>
    </recommendedName>
</protein>
<dbReference type="GO" id="GO:0008528">
    <property type="term" value="F:G protein-coupled peptide receptor activity"/>
    <property type="evidence" value="ECO:0007669"/>
    <property type="project" value="InterPro"/>
</dbReference>
<dbReference type="SUPFAM" id="SSF81321">
    <property type="entry name" value="Family A G protein-coupled receptor-like"/>
    <property type="match status" value="1"/>
</dbReference>
<dbReference type="PRINTS" id="PR00237">
    <property type="entry name" value="GPCRRHODOPSN"/>
</dbReference>
<dbReference type="Pfam" id="PF10324">
    <property type="entry name" value="7TM_GPCR_Srw"/>
    <property type="match status" value="1"/>
</dbReference>
<keyword evidence="4" id="KW-0297">G-protein coupled receptor</keyword>
<dbReference type="PANTHER" id="PTHR24243:SF233">
    <property type="entry name" value="THYROTROPIN-RELEASING HORMONE RECEPTOR"/>
    <property type="match status" value="1"/>
</dbReference>
<evidence type="ECO:0000256" key="6">
    <source>
        <dbReference type="ARBA" id="ARBA00023170"/>
    </source>
</evidence>
<comment type="subcellular location">
    <subcellularLocation>
        <location evidence="1">Membrane</location>
        <topology evidence="1">Multi-pass membrane protein</topology>
    </subcellularLocation>
</comment>
<reference evidence="10" key="1">
    <citation type="journal article" date="2023" name="G3 (Bethesda)">
        <title>A reference genome for the long-term kleptoplast-retaining sea slug Elysia crispata morphotype clarki.</title>
        <authorList>
            <person name="Eastman K.E."/>
            <person name="Pendleton A.L."/>
            <person name="Shaikh M.A."/>
            <person name="Suttiyut T."/>
            <person name="Ogas R."/>
            <person name="Tomko P."/>
            <person name="Gavelis G."/>
            <person name="Widhalm J.R."/>
            <person name="Wisecaver J.H."/>
        </authorList>
    </citation>
    <scope>NUCLEOTIDE SEQUENCE</scope>
    <source>
        <strain evidence="10">ECLA1</strain>
    </source>
</reference>
<feature type="transmembrane region" description="Helical" evidence="8">
    <location>
        <begin position="219"/>
        <end position="240"/>
    </location>
</feature>
<dbReference type="InterPro" id="IPR000276">
    <property type="entry name" value="GPCR_Rhodpsn"/>
</dbReference>
<dbReference type="PANTHER" id="PTHR24243">
    <property type="entry name" value="G-PROTEIN COUPLED RECEPTOR"/>
    <property type="match status" value="1"/>
</dbReference>
<feature type="transmembrane region" description="Helical" evidence="8">
    <location>
        <begin position="274"/>
        <end position="294"/>
    </location>
</feature>
<keyword evidence="2 8" id="KW-0812">Transmembrane</keyword>
<organism evidence="10 11">
    <name type="scientific">Elysia crispata</name>
    <name type="common">lettuce slug</name>
    <dbReference type="NCBI Taxonomy" id="231223"/>
    <lineage>
        <taxon>Eukaryota</taxon>
        <taxon>Metazoa</taxon>
        <taxon>Spiralia</taxon>
        <taxon>Lophotrochozoa</taxon>
        <taxon>Mollusca</taxon>
        <taxon>Gastropoda</taxon>
        <taxon>Heterobranchia</taxon>
        <taxon>Euthyneura</taxon>
        <taxon>Panpulmonata</taxon>
        <taxon>Sacoglossa</taxon>
        <taxon>Placobranchoidea</taxon>
        <taxon>Plakobranchidae</taxon>
        <taxon>Elysia</taxon>
    </lineage>
</organism>
<dbReference type="Gene3D" id="1.20.1070.10">
    <property type="entry name" value="Rhodopsin 7-helix transmembrane proteins"/>
    <property type="match status" value="1"/>
</dbReference>
<feature type="domain" description="G-protein coupled receptors family 1 profile" evidence="9">
    <location>
        <begin position="56"/>
        <end position="337"/>
    </location>
</feature>
<dbReference type="InterPro" id="IPR017452">
    <property type="entry name" value="GPCR_Rhodpsn_7TM"/>
</dbReference>
<feature type="transmembrane region" description="Helical" evidence="8">
    <location>
        <begin position="120"/>
        <end position="143"/>
    </location>
</feature>
<evidence type="ECO:0000256" key="8">
    <source>
        <dbReference type="SAM" id="Phobius"/>
    </source>
</evidence>
<gene>
    <name evidence="10" type="ORF">RRG08_004237</name>
</gene>
<evidence type="ECO:0000256" key="1">
    <source>
        <dbReference type="ARBA" id="ARBA00004141"/>
    </source>
</evidence>
<evidence type="ECO:0000256" key="7">
    <source>
        <dbReference type="ARBA" id="ARBA00023224"/>
    </source>
</evidence>
<evidence type="ECO:0000313" key="10">
    <source>
        <dbReference type="EMBL" id="KAK3770526.1"/>
    </source>
</evidence>
<dbReference type="PROSITE" id="PS50262">
    <property type="entry name" value="G_PROTEIN_RECEP_F1_2"/>
    <property type="match status" value="1"/>
</dbReference>
<evidence type="ECO:0000256" key="3">
    <source>
        <dbReference type="ARBA" id="ARBA00022989"/>
    </source>
</evidence>
<evidence type="ECO:0000259" key="9">
    <source>
        <dbReference type="PROSITE" id="PS50262"/>
    </source>
</evidence>
<dbReference type="InterPro" id="IPR019427">
    <property type="entry name" value="7TM_GPCR_serpentine_rcpt_Srw"/>
</dbReference>
<evidence type="ECO:0000313" key="11">
    <source>
        <dbReference type="Proteomes" id="UP001283361"/>
    </source>
</evidence>
<keyword evidence="7" id="KW-0807">Transducer</keyword>
<evidence type="ECO:0000256" key="4">
    <source>
        <dbReference type="ARBA" id="ARBA00023040"/>
    </source>
</evidence>
<name>A0AAE0ZKD1_9GAST</name>
<feature type="transmembrane region" description="Helical" evidence="8">
    <location>
        <begin position="314"/>
        <end position="340"/>
    </location>
</feature>
<proteinExistence type="predicted"/>
<keyword evidence="11" id="KW-1185">Reference proteome</keyword>
<comment type="caution">
    <text evidence="10">The sequence shown here is derived from an EMBL/GenBank/DDBJ whole genome shotgun (WGS) entry which is preliminary data.</text>
</comment>
<dbReference type="Proteomes" id="UP001283361">
    <property type="component" value="Unassembled WGS sequence"/>
</dbReference>
<feature type="transmembrane region" description="Helical" evidence="8">
    <location>
        <begin position="44"/>
        <end position="65"/>
    </location>
</feature>
<accession>A0AAE0ZKD1</accession>